<evidence type="ECO:0008006" key="3">
    <source>
        <dbReference type="Google" id="ProtNLM"/>
    </source>
</evidence>
<accession>A0A1C2I2B1</accession>
<dbReference type="eggNOG" id="ENOG50330M2">
    <property type="taxonomic scope" value="Bacteria"/>
</dbReference>
<proteinExistence type="predicted"/>
<name>A0A1C2I2B1_ACITH</name>
<evidence type="ECO:0000313" key="2">
    <source>
        <dbReference type="Proteomes" id="UP000094893"/>
    </source>
</evidence>
<gene>
    <name evidence="1" type="ORF">A6P07_15200</name>
</gene>
<protein>
    <recommendedName>
        <fullName evidence="3">S-adenosylhomocysteine hydrolase</fullName>
    </recommendedName>
</protein>
<organism evidence="1 2">
    <name type="scientific">Acidithiobacillus thiooxidans</name>
    <name type="common">Thiobacillus thiooxidans</name>
    <dbReference type="NCBI Taxonomy" id="930"/>
    <lineage>
        <taxon>Bacteria</taxon>
        <taxon>Pseudomonadati</taxon>
        <taxon>Pseudomonadota</taxon>
        <taxon>Acidithiobacillia</taxon>
        <taxon>Acidithiobacillales</taxon>
        <taxon>Acidithiobacillaceae</taxon>
        <taxon>Acidithiobacillus</taxon>
    </lineage>
</organism>
<dbReference type="EMBL" id="LWSA01000205">
    <property type="protein sequence ID" value="OCX70161.1"/>
    <property type="molecule type" value="Genomic_DNA"/>
</dbReference>
<dbReference type="AlphaFoldDB" id="A0A1C2I2B1"/>
<sequence length="146" mass="16246">MKTSKVKQRILDYLSARPDENAFIRSEFNALSKSRSGVDKAIRALVAEGLLVRGGYGVLVRGKVGTLTGAVIPAVPVDQFSREVLQKLGVSYGPNSALRAYNDDRSTQIPVWLAYEIGGSRIVRKIYSGKRMVNYERRGKWVPMSR</sequence>
<comment type="caution">
    <text evidence="1">The sequence shown here is derived from an EMBL/GenBank/DDBJ whole genome shotgun (WGS) entry which is preliminary data.</text>
</comment>
<dbReference type="Proteomes" id="UP000094893">
    <property type="component" value="Unassembled WGS sequence"/>
</dbReference>
<dbReference type="RefSeq" id="WP_010637464.1">
    <property type="nucleotide sequence ID" value="NZ_JABBDT010000022.1"/>
</dbReference>
<evidence type="ECO:0000313" key="1">
    <source>
        <dbReference type="EMBL" id="OCX70161.1"/>
    </source>
</evidence>
<reference evidence="1 2" key="1">
    <citation type="journal article" date="2016" name="Int. J. Mol. Sci.">
        <title>Comparative genomics of the extreme acidophile Acidithiobacillus thiooxidans reveals intraspecific divergence and niche adaptation.</title>
        <authorList>
            <person name="Zhang X."/>
            <person name="Feng X."/>
            <person name="Tao J."/>
            <person name="Ma L."/>
            <person name="Xiao Y."/>
            <person name="Liang Y."/>
            <person name="Liu X."/>
            <person name="Yin H."/>
        </authorList>
    </citation>
    <scope>NUCLEOTIDE SEQUENCE [LARGE SCALE GENOMIC DNA]</scope>
    <source>
        <strain evidence="1 2">A02</strain>
    </source>
</reference>